<accession>A0ABD3R1Y1</accession>
<comment type="caution">
    <text evidence="3">The sequence shown here is derived from an EMBL/GenBank/DDBJ whole genome shotgun (WGS) entry which is preliminary data.</text>
</comment>
<evidence type="ECO:0000259" key="2">
    <source>
        <dbReference type="SMART" id="SM00484"/>
    </source>
</evidence>
<feature type="domain" description="XPG-I" evidence="2">
    <location>
        <begin position="248"/>
        <end position="314"/>
    </location>
</feature>
<dbReference type="PANTHER" id="PTHR11081:SF65">
    <property type="entry name" value="DNA DAMAGE-INDUCIBLE PROTEIN DIN7-RELATED"/>
    <property type="match status" value="1"/>
</dbReference>
<dbReference type="SUPFAM" id="SSF88723">
    <property type="entry name" value="PIN domain-like"/>
    <property type="match status" value="1"/>
</dbReference>
<name>A0ABD3R1Y1_9STRA</name>
<dbReference type="AlphaFoldDB" id="A0ABD3R1Y1"/>
<evidence type="ECO:0000256" key="1">
    <source>
        <dbReference type="SAM" id="MobiDB-lite"/>
    </source>
</evidence>
<sequence length="614" mass="68465">MGVNGILPRILPSAGRENYDLRSLKDGLIVLSADDDIPSRKRKIPQTREQASKKPAWARRKIRVAIDLNGWISRACHGHGAYLMDERHLSYHGRAILSKQRVENNDSGNVNVGNELSAANYVDDITGELPSAFQQQQQVEYISKCINFLLQRITYLTSECNLQVLLVLDGSTPPIKQIAVSDRRDKRRKAVNERDNECIPRKQADDEDEAIATEKEALSRISASKRAGSGIDPNLRSMLHSQLLSQLRSHSLPFLIAPYEADGQLAYLSNNGVVDAIITEDSDLICLGVKRIIYKLGGWNGANETNRSTQGLKGTLLCRKDLGSARGIDLMDFSDVMLVVMFVSAGCDYCNSLKGIGIVTARDIVAQVFFSQDADVPVLKRVLHELYQMCHKEAREQLLPLEDERKEWARRAYERAFLGAVAMYRHPLVHDPFLGDVIANDVSRECVGRSESVPVSTSFWRDEDLLMEYEPYRNLVLHREALYEIVGRPRAPCMAQKMARGLVDKLNQGEREREVDPAHPTLFDVRNEDHLAEASETVKVVHNTQGDEVDFHQLVQGTVSCLSSSGGLQPSSQEFSVIGRGTQQSKSSSDKTLSSLSPDLLASPSPAKHHVMNN</sequence>
<dbReference type="PANTHER" id="PTHR11081">
    <property type="entry name" value="FLAP ENDONUCLEASE FAMILY MEMBER"/>
    <property type="match status" value="1"/>
</dbReference>
<dbReference type="SMART" id="SM00484">
    <property type="entry name" value="XPGI"/>
    <property type="match status" value="1"/>
</dbReference>
<dbReference type="Proteomes" id="UP001516023">
    <property type="component" value="Unassembled WGS sequence"/>
</dbReference>
<proteinExistence type="predicted"/>
<dbReference type="Gene3D" id="1.10.150.20">
    <property type="entry name" value="5' to 3' exonuclease, C-terminal subdomain"/>
    <property type="match status" value="1"/>
</dbReference>
<feature type="region of interest" description="Disordered" evidence="1">
    <location>
        <begin position="577"/>
        <end position="614"/>
    </location>
</feature>
<reference evidence="3 4" key="1">
    <citation type="journal article" date="2020" name="G3 (Bethesda)">
        <title>Improved Reference Genome for Cyclotella cryptica CCMP332, a Model for Cell Wall Morphogenesis, Salinity Adaptation, and Lipid Production in Diatoms (Bacillariophyta).</title>
        <authorList>
            <person name="Roberts W.R."/>
            <person name="Downey K.M."/>
            <person name="Ruck E.C."/>
            <person name="Traller J.C."/>
            <person name="Alverson A.J."/>
        </authorList>
    </citation>
    <scope>NUCLEOTIDE SEQUENCE [LARGE SCALE GENOMIC DNA]</scope>
    <source>
        <strain evidence="3 4">CCMP332</strain>
    </source>
</reference>
<feature type="compositionally biased region" description="Low complexity" evidence="1">
    <location>
        <begin position="582"/>
        <end position="606"/>
    </location>
</feature>
<dbReference type="InterPro" id="IPR029060">
    <property type="entry name" value="PIN-like_dom_sf"/>
</dbReference>
<dbReference type="EMBL" id="JABMIG020000002">
    <property type="protein sequence ID" value="KAL3805656.1"/>
    <property type="molecule type" value="Genomic_DNA"/>
</dbReference>
<dbReference type="InterPro" id="IPR006086">
    <property type="entry name" value="XPG-I_dom"/>
</dbReference>
<organism evidence="3 4">
    <name type="scientific">Cyclotella cryptica</name>
    <dbReference type="NCBI Taxonomy" id="29204"/>
    <lineage>
        <taxon>Eukaryota</taxon>
        <taxon>Sar</taxon>
        <taxon>Stramenopiles</taxon>
        <taxon>Ochrophyta</taxon>
        <taxon>Bacillariophyta</taxon>
        <taxon>Coscinodiscophyceae</taxon>
        <taxon>Thalassiosirophycidae</taxon>
        <taxon>Stephanodiscales</taxon>
        <taxon>Stephanodiscaceae</taxon>
        <taxon>Cyclotella</taxon>
    </lineage>
</organism>
<dbReference type="InterPro" id="IPR006084">
    <property type="entry name" value="XPG/Rad2"/>
</dbReference>
<dbReference type="Pfam" id="PF00867">
    <property type="entry name" value="XPG_I"/>
    <property type="match status" value="1"/>
</dbReference>
<evidence type="ECO:0000313" key="3">
    <source>
        <dbReference type="EMBL" id="KAL3805656.1"/>
    </source>
</evidence>
<dbReference type="Gene3D" id="3.40.50.1010">
    <property type="entry name" value="5'-nuclease"/>
    <property type="match status" value="1"/>
</dbReference>
<dbReference type="InterPro" id="IPR036279">
    <property type="entry name" value="5-3_exonuclease_C_sf"/>
</dbReference>
<evidence type="ECO:0000313" key="4">
    <source>
        <dbReference type="Proteomes" id="UP001516023"/>
    </source>
</evidence>
<keyword evidence="4" id="KW-1185">Reference proteome</keyword>
<gene>
    <name evidence="3" type="ORF">HJC23_005900</name>
</gene>
<dbReference type="PRINTS" id="PR00853">
    <property type="entry name" value="XPGRADSUPER"/>
</dbReference>
<protein>
    <recommendedName>
        <fullName evidence="2">XPG-I domain-containing protein</fullName>
    </recommendedName>
</protein>
<dbReference type="SUPFAM" id="SSF47807">
    <property type="entry name" value="5' to 3' exonuclease, C-terminal subdomain"/>
    <property type="match status" value="1"/>
</dbReference>